<dbReference type="CDD" id="cd11614">
    <property type="entry name" value="SAF_CpaB_FlgA_like"/>
    <property type="match status" value="1"/>
</dbReference>
<dbReference type="RefSeq" id="WP_188420102.1">
    <property type="nucleotide sequence ID" value="NZ_BMDP01000002.1"/>
</dbReference>
<gene>
    <name evidence="3" type="ORF">GCM10011430_11690</name>
</gene>
<reference evidence="3" key="2">
    <citation type="submission" date="2020-09" db="EMBL/GenBank/DDBJ databases">
        <authorList>
            <person name="Sun Q."/>
            <person name="Sedlacek I."/>
        </authorList>
    </citation>
    <scope>NUCLEOTIDE SEQUENCE</scope>
    <source>
        <strain evidence="3">CCM 7664</strain>
    </source>
</reference>
<dbReference type="NCBIfam" id="TIGR03177">
    <property type="entry name" value="pilus_cpaB"/>
    <property type="match status" value="1"/>
</dbReference>
<reference evidence="3" key="1">
    <citation type="journal article" date="2014" name="Int. J. Syst. Evol. Microbiol.">
        <title>Complete genome sequence of Corynebacterium casei LMG S-19264T (=DSM 44701T), isolated from a smear-ripened cheese.</title>
        <authorList>
            <consortium name="US DOE Joint Genome Institute (JGI-PGF)"/>
            <person name="Walter F."/>
            <person name="Albersmeier A."/>
            <person name="Kalinowski J."/>
            <person name="Ruckert C."/>
        </authorList>
    </citation>
    <scope>NUCLEOTIDE SEQUENCE</scope>
    <source>
        <strain evidence="3">CCM 7664</strain>
    </source>
</reference>
<dbReference type="Pfam" id="PF16976">
    <property type="entry name" value="RcpC"/>
    <property type="match status" value="1"/>
</dbReference>
<keyword evidence="4" id="KW-1185">Reference proteome</keyword>
<evidence type="ECO:0000313" key="3">
    <source>
        <dbReference type="EMBL" id="GGI53995.1"/>
    </source>
</evidence>
<dbReference type="InterPro" id="IPR017592">
    <property type="entry name" value="Pilus_assmbl_Flp-typ_CpaB"/>
</dbReference>
<dbReference type="EMBL" id="BMDP01000002">
    <property type="protein sequence ID" value="GGI53995.1"/>
    <property type="molecule type" value="Genomic_DNA"/>
</dbReference>
<feature type="domain" description="Flp pilus assembly protein RcpC/CpaB" evidence="2">
    <location>
        <begin position="107"/>
        <end position="222"/>
    </location>
</feature>
<feature type="region of interest" description="Disordered" evidence="1">
    <location>
        <begin position="269"/>
        <end position="290"/>
    </location>
</feature>
<evidence type="ECO:0000259" key="2">
    <source>
        <dbReference type="Pfam" id="PF16976"/>
    </source>
</evidence>
<dbReference type="Proteomes" id="UP000627205">
    <property type="component" value="Unassembled WGS sequence"/>
</dbReference>
<name>A0A8J3AVG4_9BURK</name>
<protein>
    <submittedName>
        <fullName evidence="3">Membrane fimbriae assembly protein</fullName>
    </submittedName>
</protein>
<sequence>MNRLTKIVAAILMVLAVLLAATAWWMGHKPAVTNPAIAQTEAPTYLTVVAARKLEKGQPIAMEDVKLAATPTQMNGTYQNVADVVGRLPMDDIEADAFITEAGLIHGLALKLSEGERAIAIPVDETISVGNKIQPGDYVDVFFTLKQGANIEHGQARLLASRMRVLAYGASIVGELPAKSTIPAQSASQPAQPRTAVLAASVGQINPLLLAMQNGKLTLALRHPGDATTADAMLFPQPRNVLSPTDKHAELSADNRAFAGVDLSSWADGKGARDNHSAPGKTANAAPASGKLEIIRGAQRERVNF</sequence>
<comment type="caution">
    <text evidence="3">The sequence shown here is derived from an EMBL/GenBank/DDBJ whole genome shotgun (WGS) entry which is preliminary data.</text>
</comment>
<dbReference type="AlphaFoldDB" id="A0A8J3AVG4"/>
<proteinExistence type="predicted"/>
<organism evidence="3 4">
    <name type="scientific">Oxalicibacterium solurbis</name>
    <dbReference type="NCBI Taxonomy" id="69280"/>
    <lineage>
        <taxon>Bacteria</taxon>
        <taxon>Pseudomonadati</taxon>
        <taxon>Pseudomonadota</taxon>
        <taxon>Betaproteobacteria</taxon>
        <taxon>Burkholderiales</taxon>
        <taxon>Oxalobacteraceae</taxon>
        <taxon>Oxalicibacterium</taxon>
    </lineage>
</organism>
<dbReference type="InterPro" id="IPR031571">
    <property type="entry name" value="RcpC_dom"/>
</dbReference>
<accession>A0A8J3AVG4</accession>
<evidence type="ECO:0000313" key="4">
    <source>
        <dbReference type="Proteomes" id="UP000627205"/>
    </source>
</evidence>
<evidence type="ECO:0000256" key="1">
    <source>
        <dbReference type="SAM" id="MobiDB-lite"/>
    </source>
</evidence>